<reference evidence="1" key="2">
    <citation type="submission" date="2020-11" db="EMBL/GenBank/DDBJ databases">
        <authorList>
            <consortium name="DOE Joint Genome Institute"/>
            <person name="Kuo A."/>
            <person name="Miyauchi S."/>
            <person name="Kiss E."/>
            <person name="Drula E."/>
            <person name="Kohler A."/>
            <person name="Sanchez-Garcia M."/>
            <person name="Andreopoulos B."/>
            <person name="Barry K.W."/>
            <person name="Bonito G."/>
            <person name="Buee M."/>
            <person name="Carver A."/>
            <person name="Chen C."/>
            <person name="Cichocki N."/>
            <person name="Clum A."/>
            <person name="Culley D."/>
            <person name="Crous P.W."/>
            <person name="Fauchery L."/>
            <person name="Girlanda M."/>
            <person name="Hayes R."/>
            <person name="Keri Z."/>
            <person name="Labutti K."/>
            <person name="Lipzen A."/>
            <person name="Lombard V."/>
            <person name="Magnuson J."/>
            <person name="Maillard F."/>
            <person name="Morin E."/>
            <person name="Murat C."/>
            <person name="Nolan M."/>
            <person name="Ohm R."/>
            <person name="Pangilinan J."/>
            <person name="Pereira M."/>
            <person name="Perotto S."/>
            <person name="Peter M."/>
            <person name="Riley R."/>
            <person name="Sitrit Y."/>
            <person name="Stielow B."/>
            <person name="Szollosi G."/>
            <person name="Zifcakova L."/>
            <person name="Stursova M."/>
            <person name="Spatafora J.W."/>
            <person name="Tedersoo L."/>
            <person name="Vaario L.-M."/>
            <person name="Yamada A."/>
            <person name="Yan M."/>
            <person name="Wang P."/>
            <person name="Xu J."/>
            <person name="Bruns T."/>
            <person name="Baldrian P."/>
            <person name="Vilgalys R."/>
            <person name="Henrissat B."/>
            <person name="Grigoriev I.V."/>
            <person name="Hibbett D."/>
            <person name="Nagy L.G."/>
            <person name="Martin F.M."/>
        </authorList>
    </citation>
    <scope>NUCLEOTIDE SEQUENCE</scope>
    <source>
        <strain evidence="1">UH-Tt-Lm1</strain>
    </source>
</reference>
<name>A0A9P6H6T9_9AGAM</name>
<accession>A0A9P6H6T9</accession>
<proteinExistence type="predicted"/>
<protein>
    <submittedName>
        <fullName evidence="1">Uncharacterized protein</fullName>
    </submittedName>
</protein>
<dbReference type="EMBL" id="WIUZ02000022">
    <property type="protein sequence ID" value="KAF9778779.1"/>
    <property type="molecule type" value="Genomic_DNA"/>
</dbReference>
<keyword evidence="2" id="KW-1185">Reference proteome</keyword>
<dbReference type="Proteomes" id="UP000736335">
    <property type="component" value="Unassembled WGS sequence"/>
</dbReference>
<evidence type="ECO:0000313" key="2">
    <source>
        <dbReference type="Proteomes" id="UP000736335"/>
    </source>
</evidence>
<dbReference type="AlphaFoldDB" id="A0A9P6H6T9"/>
<sequence>MVFPVLPSFLDTLSTLLADGRDIENMENSFAGTSPEDSLEILPKPPEFLSGYLESYSSSEETRRLLCCFWDLLPRVGSFPMDDFLVPQIILELPLILPTCQSSWIPLSLWRLYLGTPVPSQILENLQISSIRNLSSCLLMSRFLRICLSIPIGSIPTRITRMTQSLSEVPRKVSLVLVQPGMVFSEVPRRCSASSSGDVGF</sequence>
<gene>
    <name evidence="1" type="ORF">BJ322DRAFT_1114117</name>
</gene>
<reference evidence="1" key="1">
    <citation type="journal article" date="2020" name="Nat. Commun.">
        <title>Large-scale genome sequencing of mycorrhizal fungi provides insights into the early evolution of symbiotic traits.</title>
        <authorList>
            <person name="Miyauchi S."/>
            <person name="Kiss E."/>
            <person name="Kuo A."/>
            <person name="Drula E."/>
            <person name="Kohler A."/>
            <person name="Sanchez-Garcia M."/>
            <person name="Morin E."/>
            <person name="Andreopoulos B."/>
            <person name="Barry K.W."/>
            <person name="Bonito G."/>
            <person name="Buee M."/>
            <person name="Carver A."/>
            <person name="Chen C."/>
            <person name="Cichocki N."/>
            <person name="Clum A."/>
            <person name="Culley D."/>
            <person name="Crous P.W."/>
            <person name="Fauchery L."/>
            <person name="Girlanda M."/>
            <person name="Hayes R.D."/>
            <person name="Keri Z."/>
            <person name="LaButti K."/>
            <person name="Lipzen A."/>
            <person name="Lombard V."/>
            <person name="Magnuson J."/>
            <person name="Maillard F."/>
            <person name="Murat C."/>
            <person name="Nolan M."/>
            <person name="Ohm R.A."/>
            <person name="Pangilinan J."/>
            <person name="Pereira M.F."/>
            <person name="Perotto S."/>
            <person name="Peter M."/>
            <person name="Pfister S."/>
            <person name="Riley R."/>
            <person name="Sitrit Y."/>
            <person name="Stielow J.B."/>
            <person name="Szollosi G."/>
            <person name="Zifcakova L."/>
            <person name="Stursova M."/>
            <person name="Spatafora J.W."/>
            <person name="Tedersoo L."/>
            <person name="Vaario L.M."/>
            <person name="Yamada A."/>
            <person name="Yan M."/>
            <person name="Wang P."/>
            <person name="Xu J."/>
            <person name="Bruns T."/>
            <person name="Baldrian P."/>
            <person name="Vilgalys R."/>
            <person name="Dunand C."/>
            <person name="Henrissat B."/>
            <person name="Grigoriev I.V."/>
            <person name="Hibbett D."/>
            <person name="Nagy L.G."/>
            <person name="Martin F.M."/>
        </authorList>
    </citation>
    <scope>NUCLEOTIDE SEQUENCE</scope>
    <source>
        <strain evidence="1">UH-Tt-Lm1</strain>
    </source>
</reference>
<organism evidence="1 2">
    <name type="scientific">Thelephora terrestris</name>
    <dbReference type="NCBI Taxonomy" id="56493"/>
    <lineage>
        <taxon>Eukaryota</taxon>
        <taxon>Fungi</taxon>
        <taxon>Dikarya</taxon>
        <taxon>Basidiomycota</taxon>
        <taxon>Agaricomycotina</taxon>
        <taxon>Agaricomycetes</taxon>
        <taxon>Thelephorales</taxon>
        <taxon>Thelephoraceae</taxon>
        <taxon>Thelephora</taxon>
    </lineage>
</organism>
<comment type="caution">
    <text evidence="1">The sequence shown here is derived from an EMBL/GenBank/DDBJ whole genome shotgun (WGS) entry which is preliminary data.</text>
</comment>
<evidence type="ECO:0000313" key="1">
    <source>
        <dbReference type="EMBL" id="KAF9778779.1"/>
    </source>
</evidence>